<comment type="caution">
    <text evidence="18">The sequence shown here is derived from an EMBL/GenBank/DDBJ whole genome shotgun (WGS) entry which is preliminary data.</text>
</comment>
<feature type="compositionally biased region" description="Polar residues" evidence="14">
    <location>
        <begin position="931"/>
        <end position="944"/>
    </location>
</feature>
<keyword evidence="10 13" id="KW-0675">Receptor</keyword>
<evidence type="ECO:0000256" key="13">
    <source>
        <dbReference type="RuleBase" id="RU003762"/>
    </source>
</evidence>
<sequence length="1044" mass="117835">MRKGYGLMKSKYNKIGLSLLQACAPRYVWFTRDLNRRDPVGTCFVANGAFDHFEEYSPCRTMNWGYHRQGSCQAGFSAAINRVGDRFYVGAPGSYYWQVRCRHMNILYSIMWELYSVSGQVYSIDAHASFNFTPGFFGNVGYGSKGSVHQQSLETRPAVFSTREGKSTDDDSYMGYSIVVGHFQQGQEYEGVAVGMPRGNGLRGKVLLFTWDLKNYKNLTISKQIGAYFGYSIAAADVNGDGMLDIIVGAPMHTEPNNEMKYDVGRVYVFYQNDDFVESFSTFHFIDGINTKGRFGHAVSTLGDLNQDGYDDFAIGAPYDGPNGRGAVYIYYGSKEGIRKKFGQVIYAEVLESKVPVTTFGFSIAGGMDLDGNDYPDMAVGAYLSDSAFFFRSRPVVLVDASVRFKTPQKTIDIKEKNCVLQNGLDGTCTAIDFCIKYTGKGIPQQLYLTVQYILDSKKTGTPRMGFMNRNTHTFNDTILLYKDSQENCKTEQIYVKNEIRDKLTPLEAEVKYFMMDDAGAFYDKFRNPRSQLRPVLDLNSPPSRKDSISVQKNCGPDNICIPDLHVNITSTMREFLLGSKKNLEFFVIVSNFGEDSFETTFELKYPEGIFYKKMEAAPDMPGILCSPSENRTIICDIGNPLPSQKIAKFKILLQPFHQEGMAPSYEFDAYVNSTNPEPNITKADNHQHISIGIWIDASLELRGNSYPPTVYYNESLYTSEKIIRESDIGPQVTHVYYVRNNGPATIEEAEVFILWPVQTLGGKDLLYLLDQPHTQGNVKCDAALANYNHYKVDYHATSIWDRLKIDTSSVDKITSEKLSGVKATEIGSGVSSGVGVFNKEESLEKDVKTTGDSSSVFERRHNTSDNFNSYGTINANGEYVHTKSKSRTSWVDGVPHTTWENVTVVRDANGKILRTFYSNDNTAQFGGNAGAVSSAQGSIGTGRQESHSFAGGSDYTITEQTRNNEERTRQEEHRRKMQQKQREEEEILRQEEEARLKLEERTRQEEQRRRQELERKKSRGNMEKPTNRAKEKTRRRKKAAGRN</sequence>
<evidence type="ECO:0008006" key="20">
    <source>
        <dbReference type="Google" id="ProtNLM"/>
    </source>
</evidence>
<keyword evidence="7" id="KW-1133">Transmembrane helix</keyword>
<keyword evidence="4" id="KW-0732">Signal</keyword>
<reference evidence="18 19" key="1">
    <citation type="journal article" date="2023" name="Insect Mol. Biol.">
        <title>Genome sequencing provides insights into the evolution of gene families encoding plant cell wall-degrading enzymes in longhorned beetles.</title>
        <authorList>
            <person name="Shin N.R."/>
            <person name="Okamura Y."/>
            <person name="Kirsch R."/>
            <person name="Pauchet Y."/>
        </authorList>
    </citation>
    <scope>NUCLEOTIDE SEQUENCE [LARGE SCALE GENOMIC DNA]</scope>
    <source>
        <strain evidence="18">EAD_L_NR</strain>
    </source>
</reference>
<feature type="domain" description="Integrin alpha first immunoglubulin-like" evidence="15">
    <location>
        <begin position="393"/>
        <end position="553"/>
    </location>
</feature>
<feature type="domain" description="Integrin alpha third immunoglobulin-like" evidence="17">
    <location>
        <begin position="700"/>
        <end position="796"/>
    </location>
</feature>
<keyword evidence="8 13" id="KW-0401">Integrin</keyword>
<dbReference type="InterPro" id="IPR028994">
    <property type="entry name" value="Integrin_alpha_N"/>
</dbReference>
<proteinExistence type="inferred from homology"/>
<name>A0AAV8VG63_9CUCU</name>
<evidence type="ECO:0000256" key="10">
    <source>
        <dbReference type="ARBA" id="ARBA00023170"/>
    </source>
</evidence>
<evidence type="ECO:0000313" key="19">
    <source>
        <dbReference type="Proteomes" id="UP001159042"/>
    </source>
</evidence>
<dbReference type="Gene3D" id="2.60.40.1460">
    <property type="entry name" value="Integrin domains. Chain A, domain 2"/>
    <property type="match status" value="1"/>
</dbReference>
<dbReference type="Pfam" id="PF01839">
    <property type="entry name" value="FG-GAP"/>
    <property type="match status" value="2"/>
</dbReference>
<evidence type="ECO:0000256" key="6">
    <source>
        <dbReference type="ARBA" id="ARBA00022889"/>
    </source>
</evidence>
<dbReference type="InterPro" id="IPR013649">
    <property type="entry name" value="Integrin_alpha_Ig-like_1"/>
</dbReference>
<dbReference type="InterPro" id="IPR048285">
    <property type="entry name" value="Integrin_alpha_Ig-like_2"/>
</dbReference>
<dbReference type="GO" id="GO:0033627">
    <property type="term" value="P:cell adhesion mediated by integrin"/>
    <property type="evidence" value="ECO:0007669"/>
    <property type="project" value="TreeGrafter"/>
</dbReference>
<evidence type="ECO:0000256" key="2">
    <source>
        <dbReference type="ARBA" id="ARBA00008054"/>
    </source>
</evidence>
<dbReference type="EMBL" id="JANEYG010000107">
    <property type="protein sequence ID" value="KAJ8912906.1"/>
    <property type="molecule type" value="Genomic_DNA"/>
</dbReference>
<dbReference type="Pfam" id="PF20806">
    <property type="entry name" value="Integrin_A_Ig_3"/>
    <property type="match status" value="1"/>
</dbReference>
<feature type="region of interest" description="Disordered" evidence="14">
    <location>
        <begin position="931"/>
        <end position="1044"/>
    </location>
</feature>
<dbReference type="PRINTS" id="PR01185">
    <property type="entry name" value="INTEGRINA"/>
</dbReference>
<accession>A0AAV8VG63</accession>
<keyword evidence="5" id="KW-0677">Repeat</keyword>
<evidence type="ECO:0000256" key="14">
    <source>
        <dbReference type="SAM" id="MobiDB-lite"/>
    </source>
</evidence>
<keyword evidence="6 13" id="KW-0130">Cell adhesion</keyword>
<dbReference type="GO" id="GO:0007160">
    <property type="term" value="P:cell-matrix adhesion"/>
    <property type="evidence" value="ECO:0007669"/>
    <property type="project" value="TreeGrafter"/>
</dbReference>
<feature type="repeat" description="FG-GAP" evidence="12">
    <location>
        <begin position="346"/>
        <end position="408"/>
    </location>
</feature>
<feature type="domain" description="Integrin alpha second immunoglobulin-like" evidence="16">
    <location>
        <begin position="555"/>
        <end position="684"/>
    </location>
</feature>
<dbReference type="PANTHER" id="PTHR23220">
    <property type="entry name" value="INTEGRIN ALPHA"/>
    <property type="match status" value="1"/>
</dbReference>
<evidence type="ECO:0000256" key="1">
    <source>
        <dbReference type="ARBA" id="ARBA00004479"/>
    </source>
</evidence>
<dbReference type="PANTHER" id="PTHR23220:SF133">
    <property type="entry name" value="INTEGRIN ALPHA-PS2"/>
    <property type="match status" value="1"/>
</dbReference>
<dbReference type="AlphaFoldDB" id="A0AAV8VG63"/>
<dbReference type="Gene3D" id="2.60.40.1510">
    <property type="entry name" value="ntegrin, alpha v. Chain A, domain 3"/>
    <property type="match status" value="1"/>
</dbReference>
<dbReference type="SUPFAM" id="SSF69179">
    <property type="entry name" value="Integrin domains"/>
    <property type="match status" value="3"/>
</dbReference>
<keyword evidence="9" id="KW-0472">Membrane</keyword>
<evidence type="ECO:0000256" key="11">
    <source>
        <dbReference type="ARBA" id="ARBA00023180"/>
    </source>
</evidence>
<dbReference type="GO" id="GO:0048513">
    <property type="term" value="P:animal organ development"/>
    <property type="evidence" value="ECO:0007669"/>
    <property type="project" value="UniProtKB-ARBA"/>
</dbReference>
<protein>
    <recommendedName>
        <fullName evidence="20">Integrin alpha-2 domain-containing protein</fullName>
    </recommendedName>
</protein>
<dbReference type="InterPro" id="IPR013517">
    <property type="entry name" value="FG-GAP"/>
</dbReference>
<dbReference type="GO" id="GO:0005178">
    <property type="term" value="F:integrin binding"/>
    <property type="evidence" value="ECO:0007669"/>
    <property type="project" value="TreeGrafter"/>
</dbReference>
<feature type="repeat" description="FG-GAP" evidence="12">
    <location>
        <begin position="215"/>
        <end position="279"/>
    </location>
</feature>
<keyword evidence="11" id="KW-0325">Glycoprotein</keyword>
<dbReference type="GO" id="GO:0007157">
    <property type="term" value="P:heterophilic cell-cell adhesion via plasma membrane cell adhesion molecules"/>
    <property type="evidence" value="ECO:0007669"/>
    <property type="project" value="UniProtKB-ARBA"/>
</dbReference>
<dbReference type="PROSITE" id="PS51470">
    <property type="entry name" value="FG_GAP"/>
    <property type="match status" value="3"/>
</dbReference>
<evidence type="ECO:0000256" key="12">
    <source>
        <dbReference type="PROSITE-ProRule" id="PRU00803"/>
    </source>
</evidence>
<dbReference type="InterPro" id="IPR048286">
    <property type="entry name" value="Integrin_alpha_Ig-like_3"/>
</dbReference>
<evidence type="ECO:0000313" key="18">
    <source>
        <dbReference type="EMBL" id="KAJ8912906.1"/>
    </source>
</evidence>
<dbReference type="Gene3D" id="2.60.40.1530">
    <property type="entry name" value="ntegrin, alpha v. Chain A, domain 4"/>
    <property type="match status" value="1"/>
</dbReference>
<comment type="similarity">
    <text evidence="2 13">Belongs to the integrin alpha chain family.</text>
</comment>
<dbReference type="Pfam" id="PF20805">
    <property type="entry name" value="Integrin_A_Ig_2"/>
    <property type="match status" value="1"/>
</dbReference>
<evidence type="ECO:0000256" key="9">
    <source>
        <dbReference type="ARBA" id="ARBA00023136"/>
    </source>
</evidence>
<feature type="compositionally biased region" description="Basic and acidic residues" evidence="14">
    <location>
        <begin position="963"/>
        <end position="1031"/>
    </location>
</feature>
<comment type="subcellular location">
    <subcellularLocation>
        <location evidence="1 13">Membrane</location>
        <topology evidence="1 13">Single-pass type I membrane protein</topology>
    </subcellularLocation>
</comment>
<evidence type="ECO:0000256" key="5">
    <source>
        <dbReference type="ARBA" id="ARBA00022737"/>
    </source>
</evidence>
<evidence type="ECO:0000256" key="8">
    <source>
        <dbReference type="ARBA" id="ARBA00023037"/>
    </source>
</evidence>
<evidence type="ECO:0000256" key="7">
    <source>
        <dbReference type="ARBA" id="ARBA00022989"/>
    </source>
</evidence>
<feature type="repeat" description="FG-GAP" evidence="12">
    <location>
        <begin position="281"/>
        <end position="340"/>
    </location>
</feature>
<dbReference type="GO" id="GO:0007229">
    <property type="term" value="P:integrin-mediated signaling pathway"/>
    <property type="evidence" value="ECO:0007669"/>
    <property type="project" value="UniProtKB-KW"/>
</dbReference>
<dbReference type="Gene3D" id="2.130.10.130">
    <property type="entry name" value="Integrin alpha, N-terminal"/>
    <property type="match status" value="1"/>
</dbReference>
<evidence type="ECO:0000256" key="4">
    <source>
        <dbReference type="ARBA" id="ARBA00022729"/>
    </source>
</evidence>
<dbReference type="SUPFAM" id="SSF69318">
    <property type="entry name" value="Integrin alpha N-terminal domain"/>
    <property type="match status" value="1"/>
</dbReference>
<keyword evidence="19" id="KW-1185">Reference proteome</keyword>
<keyword evidence="3" id="KW-0812">Transmembrane</keyword>
<evidence type="ECO:0000259" key="17">
    <source>
        <dbReference type="Pfam" id="PF20806"/>
    </source>
</evidence>
<evidence type="ECO:0000259" key="15">
    <source>
        <dbReference type="Pfam" id="PF08441"/>
    </source>
</evidence>
<dbReference type="SMART" id="SM00191">
    <property type="entry name" value="Int_alpha"/>
    <property type="match status" value="4"/>
</dbReference>
<gene>
    <name evidence="18" type="ORF">NQ315_017236</name>
</gene>
<organism evidence="18 19">
    <name type="scientific">Exocentrus adspersus</name>
    <dbReference type="NCBI Taxonomy" id="1586481"/>
    <lineage>
        <taxon>Eukaryota</taxon>
        <taxon>Metazoa</taxon>
        <taxon>Ecdysozoa</taxon>
        <taxon>Arthropoda</taxon>
        <taxon>Hexapoda</taxon>
        <taxon>Insecta</taxon>
        <taxon>Pterygota</taxon>
        <taxon>Neoptera</taxon>
        <taxon>Endopterygota</taxon>
        <taxon>Coleoptera</taxon>
        <taxon>Polyphaga</taxon>
        <taxon>Cucujiformia</taxon>
        <taxon>Chrysomeloidea</taxon>
        <taxon>Cerambycidae</taxon>
        <taxon>Lamiinae</taxon>
        <taxon>Acanthocinini</taxon>
        <taxon>Exocentrus</taxon>
    </lineage>
</organism>
<dbReference type="Pfam" id="PF08441">
    <property type="entry name" value="Integrin_A_Ig_1"/>
    <property type="match status" value="1"/>
</dbReference>
<evidence type="ECO:0000256" key="3">
    <source>
        <dbReference type="ARBA" id="ARBA00022692"/>
    </source>
</evidence>
<dbReference type="Proteomes" id="UP001159042">
    <property type="component" value="Unassembled WGS sequence"/>
</dbReference>
<dbReference type="GO" id="GO:0008305">
    <property type="term" value="C:integrin complex"/>
    <property type="evidence" value="ECO:0007669"/>
    <property type="project" value="InterPro"/>
</dbReference>
<feature type="compositionally biased region" description="Basic residues" evidence="14">
    <location>
        <begin position="1032"/>
        <end position="1044"/>
    </location>
</feature>
<dbReference type="GO" id="GO:0009897">
    <property type="term" value="C:external side of plasma membrane"/>
    <property type="evidence" value="ECO:0007669"/>
    <property type="project" value="TreeGrafter"/>
</dbReference>
<dbReference type="InterPro" id="IPR032695">
    <property type="entry name" value="Integrin_dom_sf"/>
</dbReference>
<dbReference type="InterPro" id="IPR000413">
    <property type="entry name" value="Integrin_alpha"/>
</dbReference>
<dbReference type="InterPro" id="IPR013519">
    <property type="entry name" value="Int_alpha_beta-p"/>
</dbReference>
<evidence type="ECO:0000259" key="16">
    <source>
        <dbReference type="Pfam" id="PF20805"/>
    </source>
</evidence>